<evidence type="ECO:0000313" key="2">
    <source>
        <dbReference type="Proteomes" id="UP000219281"/>
    </source>
</evidence>
<dbReference type="Proteomes" id="UP000219281">
    <property type="component" value="Unassembled WGS sequence"/>
</dbReference>
<protein>
    <recommendedName>
        <fullName evidence="3">Carboxypeptidase regulatory-like domain-containing protein</fullName>
    </recommendedName>
</protein>
<dbReference type="OrthoDB" id="773370at2"/>
<evidence type="ECO:0000313" key="1">
    <source>
        <dbReference type="EMBL" id="SOD13338.1"/>
    </source>
</evidence>
<dbReference type="RefSeq" id="WP_138765754.1">
    <property type="nucleotide sequence ID" value="NZ_OCMT01000001.1"/>
</dbReference>
<dbReference type="InterPro" id="IPR008969">
    <property type="entry name" value="CarboxyPept-like_regulatory"/>
</dbReference>
<dbReference type="EMBL" id="OCMT01000001">
    <property type="protein sequence ID" value="SOD13338.1"/>
    <property type="molecule type" value="Genomic_DNA"/>
</dbReference>
<name>A0A285ZUN8_9SPHI</name>
<proteinExistence type="predicted"/>
<keyword evidence="2" id="KW-1185">Reference proteome</keyword>
<reference evidence="2" key="1">
    <citation type="submission" date="2017-09" db="EMBL/GenBank/DDBJ databases">
        <authorList>
            <person name="Varghese N."/>
            <person name="Submissions S."/>
        </authorList>
    </citation>
    <scope>NUCLEOTIDE SEQUENCE [LARGE SCALE GENOMIC DNA]</scope>
    <source>
        <strain evidence="2">CGMCC 1.12803</strain>
    </source>
</reference>
<accession>A0A285ZUN8</accession>
<dbReference type="PROSITE" id="PS51257">
    <property type="entry name" value="PROKAR_LIPOPROTEIN"/>
    <property type="match status" value="1"/>
</dbReference>
<gene>
    <name evidence="1" type="ORF">SAMN06297358_1165</name>
</gene>
<organism evidence="1 2">
    <name type="scientific">Pedobacter xixiisoli</name>
    <dbReference type="NCBI Taxonomy" id="1476464"/>
    <lineage>
        <taxon>Bacteria</taxon>
        <taxon>Pseudomonadati</taxon>
        <taxon>Bacteroidota</taxon>
        <taxon>Sphingobacteriia</taxon>
        <taxon>Sphingobacteriales</taxon>
        <taxon>Sphingobacteriaceae</taxon>
        <taxon>Pedobacter</taxon>
    </lineage>
</organism>
<dbReference type="AlphaFoldDB" id="A0A285ZUN8"/>
<sequence length="239" mass="26999">MKNYKLTIHMMCLVLLLFSCSERIHDYHAGFVVDEQGKPIDSALVYEDLAESHVTKTYTDSTGYFKQKRQALMDLIVAKEGYLTDTIKVVWHQAGETTEYSPIVKKDSTKIVLKADNAKQRSTIVLGFYSICCGTPNGEELLKYVGMFIQHHDLKDVKITLVSGLGKEGEHDFLIEIPTITKMQKAVFLENLKNLAKMAPKKNSDGGINVSETENIKGRYTNSDRLTFKEIDLKSLPNE</sequence>
<evidence type="ECO:0008006" key="3">
    <source>
        <dbReference type="Google" id="ProtNLM"/>
    </source>
</evidence>
<dbReference type="SUPFAM" id="SSF49464">
    <property type="entry name" value="Carboxypeptidase regulatory domain-like"/>
    <property type="match status" value="1"/>
</dbReference>